<proteinExistence type="predicted"/>
<reference evidence="6" key="1">
    <citation type="submission" date="2016-10" db="EMBL/GenBank/DDBJ databases">
        <authorList>
            <person name="Varghese N."/>
            <person name="Submissions S."/>
        </authorList>
    </citation>
    <scope>NUCLEOTIDE SEQUENCE [LARGE SCALE GENOMIC DNA]</scope>
    <source>
        <strain evidence="6">Jip14</strain>
    </source>
</reference>
<protein>
    <submittedName>
        <fullName evidence="5">Outer membrane receptor proteins, mostly Fe transport</fullName>
    </submittedName>
</protein>
<organism evidence="5 6">
    <name type="scientific">Parapedobacter koreensis</name>
    <dbReference type="NCBI Taxonomy" id="332977"/>
    <lineage>
        <taxon>Bacteria</taxon>
        <taxon>Pseudomonadati</taxon>
        <taxon>Bacteroidota</taxon>
        <taxon>Sphingobacteriia</taxon>
        <taxon>Sphingobacteriales</taxon>
        <taxon>Sphingobacteriaceae</taxon>
        <taxon>Parapedobacter</taxon>
    </lineage>
</organism>
<keyword evidence="3" id="KW-0998">Cell outer membrane</keyword>
<dbReference type="STRING" id="332977.SAMN05421740_103200"/>
<evidence type="ECO:0000313" key="6">
    <source>
        <dbReference type="Proteomes" id="UP000198916"/>
    </source>
</evidence>
<comment type="subcellular location">
    <subcellularLocation>
        <location evidence="1">Cell outer membrane</location>
    </subcellularLocation>
</comment>
<accession>A0A1H7LLQ7</accession>
<dbReference type="InterPro" id="IPR041700">
    <property type="entry name" value="OMP_b-brl_3"/>
</dbReference>
<dbReference type="SUPFAM" id="SSF56935">
    <property type="entry name" value="Porins"/>
    <property type="match status" value="1"/>
</dbReference>
<dbReference type="AlphaFoldDB" id="A0A1H7LLQ7"/>
<dbReference type="InterPro" id="IPR036942">
    <property type="entry name" value="Beta-barrel_TonB_sf"/>
</dbReference>
<dbReference type="Pfam" id="PF14905">
    <property type="entry name" value="OMP_b-brl_3"/>
    <property type="match status" value="1"/>
</dbReference>
<sequence>MFYGDFYPKQPDFYSNSLGTQTWVDSIKAVVLGIILFNKPVLNPIFSGNHIVEEIMDRRLITIFSFLSAINVAFMGAFAQTHQVSGAVIAKGIPVAYASIVLSQDSLITKTKFSDEEGCFLIEEVAPGKYLLKVSAVGYQALEMAVEISGATDVGILQLQEDSALLDEVVVTAARKLLDRQADRFVMDVSAGSFQTSSLLEIFMAAPFMQVKGDDIAINGKRNILVLLDNVPVPGATLKQVLNTMNGNEIDKIEFITIPGARYDASVDAVIHIHTKRALAQGITGSVNGTYSQGDQARGNMGLNLTYRKDRWTLNGRYGFNRSNLVTTIHNNREFTLPSGNLAIGGPNSEFYDTRLHNASISVGFNINEFHQLTVTGHIVKDDTPNGRMASNLGFSSAIGHAADSSLMAEINTENSNSFENYSFNYVGKLDSSGTQTELIVIYTPVGSSRYRVVSRQDIFLPDGILESTFPSIRNENRSTGHIVVLQSDWQLPFDNQWRLEAGVRFNSSRNDADINQSEYRDGTWLPMSDYTFTNRFREDIVAGYVAAQKRWAGTQVRVGIRVENTDMGVEGVYDRRFFDFFPNAGIQQEIIGNRVISFNYRRSIARPGFGQMTPFRTYLNAYELFEGNPNLRPSYSQTFTINGDVSKNVFLELAYLQYRDRTMQLPRQEGLVSVWTPLSMDGSEWSANLSYLYKIASWWDANSYIRGFRYAYEGPLNNDYVDESGYSYNVGLTSTVRFPAGFTLDATYNYYAPSGYAGWYDFSSNFARLAIRKNMLGKRGQLVLAFNDIFKGQRYRSELQAGNLYVYNVNYNDTQRVSLGFVFNFGKSTVKMAERKKLGNEDIINRAN</sequence>
<evidence type="ECO:0000256" key="3">
    <source>
        <dbReference type="ARBA" id="ARBA00023237"/>
    </source>
</evidence>
<dbReference type="SUPFAM" id="SSF49464">
    <property type="entry name" value="Carboxypeptidase regulatory domain-like"/>
    <property type="match status" value="1"/>
</dbReference>
<keyword evidence="5" id="KW-0675">Receptor</keyword>
<gene>
    <name evidence="5" type="ORF">SAMN05421740_103200</name>
</gene>
<dbReference type="PANTHER" id="PTHR40980:SF3">
    <property type="entry name" value="TONB-DEPENDENT RECEPTOR-LIKE BETA-BARREL DOMAIN-CONTAINING PROTEIN"/>
    <property type="match status" value="1"/>
</dbReference>
<keyword evidence="2" id="KW-0472">Membrane</keyword>
<feature type="domain" description="Outer membrane protein beta-barrel" evidence="4">
    <location>
        <begin position="429"/>
        <end position="823"/>
    </location>
</feature>
<dbReference type="InterPro" id="IPR008969">
    <property type="entry name" value="CarboxyPept-like_regulatory"/>
</dbReference>
<dbReference type="EMBL" id="FNZR01000003">
    <property type="protein sequence ID" value="SEK99668.1"/>
    <property type="molecule type" value="Genomic_DNA"/>
</dbReference>
<evidence type="ECO:0000313" key="5">
    <source>
        <dbReference type="EMBL" id="SEK99668.1"/>
    </source>
</evidence>
<dbReference type="GO" id="GO:0009279">
    <property type="term" value="C:cell outer membrane"/>
    <property type="evidence" value="ECO:0007669"/>
    <property type="project" value="UniProtKB-SubCell"/>
</dbReference>
<dbReference type="Proteomes" id="UP000198916">
    <property type="component" value="Unassembled WGS sequence"/>
</dbReference>
<dbReference type="Gene3D" id="2.40.170.20">
    <property type="entry name" value="TonB-dependent receptor, beta-barrel domain"/>
    <property type="match status" value="1"/>
</dbReference>
<name>A0A1H7LLQ7_9SPHI</name>
<dbReference type="PANTHER" id="PTHR40980">
    <property type="entry name" value="PLUG DOMAIN-CONTAINING PROTEIN"/>
    <property type="match status" value="1"/>
</dbReference>
<keyword evidence="6" id="KW-1185">Reference proteome</keyword>
<dbReference type="Gene3D" id="2.60.40.1120">
    <property type="entry name" value="Carboxypeptidase-like, regulatory domain"/>
    <property type="match status" value="1"/>
</dbReference>
<evidence type="ECO:0000256" key="1">
    <source>
        <dbReference type="ARBA" id="ARBA00004442"/>
    </source>
</evidence>
<evidence type="ECO:0000256" key="2">
    <source>
        <dbReference type="ARBA" id="ARBA00023136"/>
    </source>
</evidence>
<evidence type="ECO:0000259" key="4">
    <source>
        <dbReference type="Pfam" id="PF14905"/>
    </source>
</evidence>
<dbReference type="Pfam" id="PF13715">
    <property type="entry name" value="CarbopepD_reg_2"/>
    <property type="match status" value="1"/>
</dbReference>